<organism evidence="2">
    <name type="scientific">viral metagenome</name>
    <dbReference type="NCBI Taxonomy" id="1070528"/>
    <lineage>
        <taxon>unclassified sequences</taxon>
        <taxon>metagenomes</taxon>
        <taxon>organismal metagenomes</taxon>
    </lineage>
</organism>
<accession>A0A6C0AL70</accession>
<protein>
    <submittedName>
        <fullName evidence="2">Uncharacterized protein</fullName>
    </submittedName>
</protein>
<name>A0A6C0AL70_9ZZZZ</name>
<evidence type="ECO:0000313" key="2">
    <source>
        <dbReference type="EMBL" id="QHS80190.1"/>
    </source>
</evidence>
<dbReference type="EMBL" id="MN740675">
    <property type="protein sequence ID" value="QHS80190.1"/>
    <property type="molecule type" value="Genomic_DNA"/>
</dbReference>
<dbReference type="AlphaFoldDB" id="A0A6C0AL70"/>
<keyword evidence="1" id="KW-0472">Membrane</keyword>
<proteinExistence type="predicted"/>
<keyword evidence="1" id="KW-1133">Transmembrane helix</keyword>
<keyword evidence="1" id="KW-0812">Transmembrane</keyword>
<reference evidence="2" key="1">
    <citation type="journal article" date="2020" name="Nature">
        <title>Giant virus diversity and host interactions through global metagenomics.</title>
        <authorList>
            <person name="Schulz F."/>
            <person name="Roux S."/>
            <person name="Paez-Espino D."/>
            <person name="Jungbluth S."/>
            <person name="Walsh D.A."/>
            <person name="Denef V.J."/>
            <person name="McMahon K.D."/>
            <person name="Konstantinidis K.T."/>
            <person name="Eloe-Fadrosh E.A."/>
            <person name="Kyrpides N.C."/>
            <person name="Woyke T."/>
        </authorList>
    </citation>
    <scope>NUCLEOTIDE SEQUENCE</scope>
    <source>
        <strain evidence="2">GVMAG-S-1039698-54</strain>
    </source>
</reference>
<evidence type="ECO:0000256" key="1">
    <source>
        <dbReference type="SAM" id="Phobius"/>
    </source>
</evidence>
<sequence length="97" mass="11186">MKKYILIGLIIAGSIILYDLYFTKIREGLKKIEDSCEAKKPDLCVKILDNKEKIKQLNKKTSIVKKAYDEMFKIVQENITLSTNNKKANDALDEQFS</sequence>
<feature type="transmembrane region" description="Helical" evidence="1">
    <location>
        <begin position="6"/>
        <end position="22"/>
    </location>
</feature>